<name>A0AAD8IER0_9APIA</name>
<comment type="caution">
    <text evidence="1">The sequence shown here is derived from an EMBL/GenBank/DDBJ whole genome shotgun (WGS) entry which is preliminary data.</text>
</comment>
<dbReference type="Proteomes" id="UP001237642">
    <property type="component" value="Unassembled WGS sequence"/>
</dbReference>
<proteinExistence type="predicted"/>
<evidence type="ECO:0000313" key="1">
    <source>
        <dbReference type="EMBL" id="KAK1384395.1"/>
    </source>
</evidence>
<reference evidence="1" key="1">
    <citation type="submission" date="2023-02" db="EMBL/GenBank/DDBJ databases">
        <title>Genome of toxic invasive species Heracleum sosnowskyi carries increased number of genes despite the absence of recent whole-genome duplications.</title>
        <authorList>
            <person name="Schelkunov M."/>
            <person name="Shtratnikova V."/>
            <person name="Makarenko M."/>
            <person name="Klepikova A."/>
            <person name="Omelchenko D."/>
            <person name="Novikova G."/>
            <person name="Obukhova E."/>
            <person name="Bogdanov V."/>
            <person name="Penin A."/>
            <person name="Logacheva M."/>
        </authorList>
    </citation>
    <scope>NUCLEOTIDE SEQUENCE</scope>
    <source>
        <strain evidence="1">Hsosn_3</strain>
        <tissue evidence="1">Leaf</tissue>
    </source>
</reference>
<protein>
    <submittedName>
        <fullName evidence="1">Uncharacterized protein</fullName>
    </submittedName>
</protein>
<accession>A0AAD8IER0</accession>
<reference evidence="1" key="2">
    <citation type="submission" date="2023-05" db="EMBL/GenBank/DDBJ databases">
        <authorList>
            <person name="Schelkunov M.I."/>
        </authorList>
    </citation>
    <scope>NUCLEOTIDE SEQUENCE</scope>
    <source>
        <strain evidence="1">Hsosn_3</strain>
        <tissue evidence="1">Leaf</tissue>
    </source>
</reference>
<sequence length="110" mass="12713">MKGEKCLIQKSLDMRKQQKVYDDWGWGIGQKPKLQGGFDVCRHHISESAMQSLAPGSWVDDRIIYSYMGLLREREEDIHNGNIWERKPVYYCNTPRSGVRNLGCHASSII</sequence>
<dbReference type="InterPro" id="IPR038765">
    <property type="entry name" value="Papain-like_cys_pep_sf"/>
</dbReference>
<gene>
    <name evidence="1" type="ORF">POM88_022130</name>
</gene>
<dbReference type="Gene3D" id="3.40.395.10">
    <property type="entry name" value="Adenoviral Proteinase, Chain A"/>
    <property type="match status" value="1"/>
</dbReference>
<dbReference type="AlphaFoldDB" id="A0AAD8IER0"/>
<dbReference type="EMBL" id="JAUIZM010000005">
    <property type="protein sequence ID" value="KAK1384395.1"/>
    <property type="molecule type" value="Genomic_DNA"/>
</dbReference>
<evidence type="ECO:0000313" key="2">
    <source>
        <dbReference type="Proteomes" id="UP001237642"/>
    </source>
</evidence>
<organism evidence="1 2">
    <name type="scientific">Heracleum sosnowskyi</name>
    <dbReference type="NCBI Taxonomy" id="360622"/>
    <lineage>
        <taxon>Eukaryota</taxon>
        <taxon>Viridiplantae</taxon>
        <taxon>Streptophyta</taxon>
        <taxon>Embryophyta</taxon>
        <taxon>Tracheophyta</taxon>
        <taxon>Spermatophyta</taxon>
        <taxon>Magnoliopsida</taxon>
        <taxon>eudicotyledons</taxon>
        <taxon>Gunneridae</taxon>
        <taxon>Pentapetalae</taxon>
        <taxon>asterids</taxon>
        <taxon>campanulids</taxon>
        <taxon>Apiales</taxon>
        <taxon>Apiaceae</taxon>
        <taxon>Apioideae</taxon>
        <taxon>apioid superclade</taxon>
        <taxon>Tordylieae</taxon>
        <taxon>Tordyliinae</taxon>
        <taxon>Heracleum</taxon>
    </lineage>
</organism>
<dbReference type="SUPFAM" id="SSF54001">
    <property type="entry name" value="Cysteine proteinases"/>
    <property type="match status" value="1"/>
</dbReference>
<keyword evidence="2" id="KW-1185">Reference proteome</keyword>